<evidence type="ECO:0000313" key="2">
    <source>
        <dbReference type="EMBL" id="ESK85179.1"/>
    </source>
</evidence>
<organism evidence="2 3">
    <name type="scientific">Moniliophthora roreri (strain MCA 2997)</name>
    <name type="common">Cocoa frosty pod rot fungus</name>
    <name type="synonym">Crinipellis roreri</name>
    <dbReference type="NCBI Taxonomy" id="1381753"/>
    <lineage>
        <taxon>Eukaryota</taxon>
        <taxon>Fungi</taxon>
        <taxon>Dikarya</taxon>
        <taxon>Basidiomycota</taxon>
        <taxon>Agaricomycotina</taxon>
        <taxon>Agaricomycetes</taxon>
        <taxon>Agaricomycetidae</taxon>
        <taxon>Agaricales</taxon>
        <taxon>Marasmiineae</taxon>
        <taxon>Marasmiaceae</taxon>
        <taxon>Moniliophthora</taxon>
    </lineage>
</organism>
<sequence>MNPTHPTLVNSTSQSDSSRAQASHHMVRDWIADAILQAQHIWDKEDARETARDAMTLSSRQLKRLRITGLPLPVVPKPIDRLKGKEHVLMNLGQFIEPQDSIHDSKKSRLLNPPLSGKQIMERWAVWAAWEQDVALDNSLVTCQDLAPGEWVQICKQ</sequence>
<evidence type="ECO:0000256" key="1">
    <source>
        <dbReference type="SAM" id="MobiDB-lite"/>
    </source>
</evidence>
<evidence type="ECO:0000313" key="3">
    <source>
        <dbReference type="Proteomes" id="UP000017559"/>
    </source>
</evidence>
<feature type="compositionally biased region" description="Polar residues" evidence="1">
    <location>
        <begin position="1"/>
        <end position="21"/>
    </location>
</feature>
<dbReference type="KEGG" id="mrr:Moror_17169"/>
<feature type="region of interest" description="Disordered" evidence="1">
    <location>
        <begin position="1"/>
        <end position="24"/>
    </location>
</feature>
<dbReference type="OrthoDB" id="10342812at2759"/>
<comment type="caution">
    <text evidence="2">The sequence shown here is derived from an EMBL/GenBank/DDBJ whole genome shotgun (WGS) entry which is preliminary data.</text>
</comment>
<protein>
    <submittedName>
        <fullName evidence="2">Uncharacterized protein</fullName>
    </submittedName>
</protein>
<dbReference type="AlphaFoldDB" id="V2Y0M1"/>
<name>V2Y0M1_MONRO</name>
<gene>
    <name evidence="2" type="ORF">Moror_17169</name>
</gene>
<accession>V2Y0M1</accession>
<proteinExistence type="predicted"/>
<keyword evidence="3" id="KW-1185">Reference proteome</keyword>
<dbReference type="Proteomes" id="UP000017559">
    <property type="component" value="Unassembled WGS sequence"/>
</dbReference>
<reference evidence="2 3" key="1">
    <citation type="journal article" date="2014" name="BMC Genomics">
        <title>Genome and secretome analysis of the hemibiotrophic fungal pathogen, Moniliophthora roreri, which causes frosty pod rot disease of cacao: mechanisms of the biotrophic and necrotrophic phases.</title>
        <authorList>
            <person name="Meinhardt L.W."/>
            <person name="Costa G.G.L."/>
            <person name="Thomazella D.P.T."/>
            <person name="Teixeira P.J.P.L."/>
            <person name="Carazzolle M.F."/>
            <person name="Schuster S.C."/>
            <person name="Carlson J.E."/>
            <person name="Guiltinan M.J."/>
            <person name="Mieczkowski P."/>
            <person name="Farmer A."/>
            <person name="Ramaraj T."/>
            <person name="Crozier J."/>
            <person name="Davis R.E."/>
            <person name="Shao J."/>
            <person name="Melnick R.L."/>
            <person name="Pereira G.A.G."/>
            <person name="Bailey B.A."/>
        </authorList>
    </citation>
    <scope>NUCLEOTIDE SEQUENCE [LARGE SCALE GENOMIC DNA]</scope>
    <source>
        <strain evidence="2 3">MCA 2997</strain>
    </source>
</reference>
<dbReference type="HOGENOM" id="CLU_1971092_0_0_1"/>
<dbReference type="EMBL" id="AWSO01001125">
    <property type="protein sequence ID" value="ESK85179.1"/>
    <property type="molecule type" value="Genomic_DNA"/>
</dbReference>